<proteinExistence type="predicted"/>
<dbReference type="PROSITE" id="PS50943">
    <property type="entry name" value="HTH_CROC1"/>
    <property type="match status" value="1"/>
</dbReference>
<dbReference type="InterPro" id="IPR001387">
    <property type="entry name" value="Cro/C1-type_HTH"/>
</dbReference>
<gene>
    <name evidence="2" type="ordered locus">DP1569</name>
</gene>
<protein>
    <recommendedName>
        <fullName evidence="1">HTH cro/C1-type domain-containing protein</fullName>
    </recommendedName>
</protein>
<reference evidence="3" key="1">
    <citation type="journal article" date="2004" name="Environ. Microbiol.">
        <title>The genome of Desulfotalea psychrophila, a sulfate-reducing bacterium from permanently cold Arctic sediments.</title>
        <authorList>
            <person name="Rabus R."/>
            <person name="Ruepp A."/>
            <person name="Frickey T."/>
            <person name="Rattei T."/>
            <person name="Fartmann B."/>
            <person name="Stark M."/>
            <person name="Bauer M."/>
            <person name="Zibat A."/>
            <person name="Lombardot T."/>
            <person name="Becker I."/>
            <person name="Amann J."/>
            <person name="Gellner K."/>
            <person name="Teeling H."/>
            <person name="Leuschner W.D."/>
            <person name="Gloeckner F.-O."/>
            <person name="Lupas A.N."/>
            <person name="Amann R."/>
            <person name="Klenk H.-P."/>
        </authorList>
    </citation>
    <scope>NUCLEOTIDE SEQUENCE [LARGE SCALE GENOMIC DNA]</scope>
    <source>
        <strain evidence="3">DSM 12343 / LSv54</strain>
    </source>
</reference>
<dbReference type="SMART" id="SM00530">
    <property type="entry name" value="HTH_XRE"/>
    <property type="match status" value="1"/>
</dbReference>
<dbReference type="Pfam" id="PF01381">
    <property type="entry name" value="HTH_3"/>
    <property type="match status" value="1"/>
</dbReference>
<dbReference type="SUPFAM" id="SSF47413">
    <property type="entry name" value="lambda repressor-like DNA-binding domains"/>
    <property type="match status" value="1"/>
</dbReference>
<dbReference type="EMBL" id="CR522870">
    <property type="protein sequence ID" value="CAG36298.1"/>
    <property type="molecule type" value="Genomic_DNA"/>
</dbReference>
<dbReference type="InterPro" id="IPR010982">
    <property type="entry name" value="Lambda_DNA-bd_dom_sf"/>
</dbReference>
<keyword evidence="3" id="KW-1185">Reference proteome</keyword>
<sequence>MVTYMEEFCKRLQMLIDLKKIEQKDLARAIGKNPSQVSKWVSGFVGTPHRTTLVKIAEFFKCDIEWLATGVGEPYSYTPPKGDAINFDFKTEARTATSITNEHHKELIEWIEEQDDGLDYWALLKAKLTQESPEFKEWLKAKRIEHRQEKKLG</sequence>
<evidence type="ECO:0000313" key="2">
    <source>
        <dbReference type="EMBL" id="CAG36298.1"/>
    </source>
</evidence>
<dbReference type="GO" id="GO:0003677">
    <property type="term" value="F:DNA binding"/>
    <property type="evidence" value="ECO:0007669"/>
    <property type="project" value="InterPro"/>
</dbReference>
<organism evidence="2 3">
    <name type="scientific">Desulfotalea psychrophila (strain LSv54 / DSM 12343)</name>
    <dbReference type="NCBI Taxonomy" id="177439"/>
    <lineage>
        <taxon>Bacteria</taxon>
        <taxon>Pseudomonadati</taxon>
        <taxon>Thermodesulfobacteriota</taxon>
        <taxon>Desulfobulbia</taxon>
        <taxon>Desulfobulbales</taxon>
        <taxon>Desulfocapsaceae</taxon>
        <taxon>Desulfotalea</taxon>
    </lineage>
</organism>
<dbReference type="KEGG" id="dps:DP1569"/>
<dbReference type="AlphaFoldDB" id="Q6AMX6"/>
<dbReference type="STRING" id="177439.DP1569"/>
<dbReference type="HOGENOM" id="CLU_1710335_0_0_7"/>
<accession>Q6AMX6</accession>
<dbReference type="eggNOG" id="COG1396">
    <property type="taxonomic scope" value="Bacteria"/>
</dbReference>
<name>Q6AMX6_DESPS</name>
<evidence type="ECO:0000313" key="3">
    <source>
        <dbReference type="Proteomes" id="UP000000602"/>
    </source>
</evidence>
<evidence type="ECO:0000259" key="1">
    <source>
        <dbReference type="PROSITE" id="PS50943"/>
    </source>
</evidence>
<dbReference type="CDD" id="cd00093">
    <property type="entry name" value="HTH_XRE"/>
    <property type="match status" value="1"/>
</dbReference>
<feature type="domain" description="HTH cro/C1-type" evidence="1">
    <location>
        <begin position="12"/>
        <end position="67"/>
    </location>
</feature>
<dbReference type="Proteomes" id="UP000000602">
    <property type="component" value="Chromosome"/>
</dbReference>
<dbReference type="Gene3D" id="1.10.260.40">
    <property type="entry name" value="lambda repressor-like DNA-binding domains"/>
    <property type="match status" value="1"/>
</dbReference>